<protein>
    <submittedName>
        <fullName evidence="4">L-galactono-1,4-lactone dehydrogenase, mitochondrial</fullName>
    </submittedName>
</protein>
<dbReference type="Pfam" id="PF01565">
    <property type="entry name" value="FAD_binding_4"/>
    <property type="match status" value="1"/>
</dbReference>
<dbReference type="EMBL" id="CAMXCT010000379">
    <property type="protein sequence ID" value="CAI3977971.1"/>
    <property type="molecule type" value="Genomic_DNA"/>
</dbReference>
<dbReference type="FunFam" id="3.30.465.10:FF:000004">
    <property type="entry name" value="Xanthine dehydrogenase/oxidase"/>
    <property type="match status" value="1"/>
</dbReference>
<evidence type="ECO:0000313" key="4">
    <source>
        <dbReference type="EMBL" id="CAL4765283.1"/>
    </source>
</evidence>
<dbReference type="Gene3D" id="3.40.1580.10">
    <property type="entry name" value="SMI1/KNR4-like"/>
    <property type="match status" value="1"/>
</dbReference>
<evidence type="ECO:0000313" key="5">
    <source>
        <dbReference type="Proteomes" id="UP001152797"/>
    </source>
</evidence>
<dbReference type="EMBL" id="CAMXCT020000379">
    <property type="protein sequence ID" value="CAL1131346.1"/>
    <property type="molecule type" value="Genomic_DNA"/>
</dbReference>
<accession>A0A9P1BR64</accession>
<dbReference type="InterPro" id="IPR037883">
    <property type="entry name" value="Knr4/Smi1-like_sf"/>
</dbReference>
<dbReference type="NCBIfam" id="TIGR01676">
    <property type="entry name" value="GLDHase"/>
    <property type="match status" value="1"/>
</dbReference>
<dbReference type="InterPro" id="IPR002346">
    <property type="entry name" value="Mopterin_DH_FAD-bd"/>
</dbReference>
<dbReference type="Gene3D" id="3.30.43.10">
    <property type="entry name" value="Uridine Diphospho-n-acetylenolpyruvylglucosamine Reductase, domain 2"/>
    <property type="match status" value="1"/>
</dbReference>
<keyword evidence="5" id="KW-1185">Reference proteome</keyword>
<dbReference type="Pfam" id="PF00941">
    <property type="entry name" value="FAD_binding_5"/>
    <property type="match status" value="1"/>
</dbReference>
<dbReference type="OrthoDB" id="446687at2759"/>
<comment type="caution">
    <text evidence="2">The sequence shown here is derived from an EMBL/GenBank/DDBJ whole genome shotgun (WGS) entry which is preliminary data.</text>
</comment>
<dbReference type="SUPFAM" id="SSF160631">
    <property type="entry name" value="SMI1/KNR4-like"/>
    <property type="match status" value="1"/>
</dbReference>
<reference evidence="3" key="2">
    <citation type="submission" date="2024-04" db="EMBL/GenBank/DDBJ databases">
        <authorList>
            <person name="Chen Y."/>
            <person name="Shah S."/>
            <person name="Dougan E. K."/>
            <person name="Thang M."/>
            <person name="Chan C."/>
        </authorList>
    </citation>
    <scope>NUCLEOTIDE SEQUENCE [LARGE SCALE GENOMIC DNA]</scope>
</reference>
<organism evidence="2">
    <name type="scientific">Cladocopium goreaui</name>
    <dbReference type="NCBI Taxonomy" id="2562237"/>
    <lineage>
        <taxon>Eukaryota</taxon>
        <taxon>Sar</taxon>
        <taxon>Alveolata</taxon>
        <taxon>Dinophyceae</taxon>
        <taxon>Suessiales</taxon>
        <taxon>Symbiodiniaceae</taxon>
        <taxon>Cladocopium</taxon>
    </lineage>
</organism>
<dbReference type="SMART" id="SM00860">
    <property type="entry name" value="SMI1_KNR4"/>
    <property type="match status" value="1"/>
</dbReference>
<dbReference type="PANTHER" id="PTHR43762:SF1">
    <property type="entry name" value="D-ARABINONO-1,4-LACTONE OXIDASE"/>
    <property type="match status" value="1"/>
</dbReference>
<dbReference type="Pfam" id="PF09346">
    <property type="entry name" value="SMI1_KNR4"/>
    <property type="match status" value="1"/>
</dbReference>
<dbReference type="EMBL" id="CAMXCT030000379">
    <property type="protein sequence ID" value="CAL4765283.1"/>
    <property type="molecule type" value="Genomic_DNA"/>
</dbReference>
<feature type="domain" description="FAD-binding PCMH-type" evidence="1">
    <location>
        <begin position="378"/>
        <end position="558"/>
    </location>
</feature>
<dbReference type="InterPro" id="IPR010031">
    <property type="entry name" value="FAD_lactone_oxidase-like"/>
</dbReference>
<dbReference type="GO" id="GO:0003885">
    <property type="term" value="F:D-arabinono-1,4-lactone oxidase activity"/>
    <property type="evidence" value="ECO:0007669"/>
    <property type="project" value="InterPro"/>
</dbReference>
<feature type="non-terminal residue" evidence="2">
    <location>
        <position position="1"/>
    </location>
</feature>
<evidence type="ECO:0000259" key="1">
    <source>
        <dbReference type="PROSITE" id="PS51387"/>
    </source>
</evidence>
<dbReference type="InterPro" id="IPR010029">
    <property type="entry name" value="GL_DH"/>
</dbReference>
<dbReference type="InterPro" id="IPR036318">
    <property type="entry name" value="FAD-bd_PCMH-like_sf"/>
</dbReference>
<reference evidence="2" key="1">
    <citation type="submission" date="2022-10" db="EMBL/GenBank/DDBJ databases">
        <authorList>
            <person name="Chen Y."/>
            <person name="Dougan E. K."/>
            <person name="Chan C."/>
            <person name="Rhodes N."/>
            <person name="Thang M."/>
        </authorList>
    </citation>
    <scope>NUCLEOTIDE SEQUENCE</scope>
</reference>
<evidence type="ECO:0000313" key="2">
    <source>
        <dbReference type="EMBL" id="CAI3977971.1"/>
    </source>
</evidence>
<dbReference type="InterPro" id="IPR018958">
    <property type="entry name" value="Knr4/Smi1-like_dom"/>
</dbReference>
<proteinExistence type="predicted"/>
<dbReference type="InterPro" id="IPR016167">
    <property type="entry name" value="FAD-bd_PCMH_sub1"/>
</dbReference>
<gene>
    <name evidence="2" type="ORF">C1SCF055_LOCUS6065</name>
</gene>
<dbReference type="GO" id="GO:0071949">
    <property type="term" value="F:FAD binding"/>
    <property type="evidence" value="ECO:0007669"/>
    <property type="project" value="InterPro"/>
</dbReference>
<dbReference type="Proteomes" id="UP001152797">
    <property type="component" value="Unassembled WGS sequence"/>
</dbReference>
<dbReference type="GO" id="GO:0016020">
    <property type="term" value="C:membrane"/>
    <property type="evidence" value="ECO:0007669"/>
    <property type="project" value="InterPro"/>
</dbReference>
<dbReference type="InterPro" id="IPR016169">
    <property type="entry name" value="FAD-bd_PCMH_sub2"/>
</dbReference>
<evidence type="ECO:0000313" key="3">
    <source>
        <dbReference type="EMBL" id="CAL1131346.1"/>
    </source>
</evidence>
<dbReference type="InterPro" id="IPR016166">
    <property type="entry name" value="FAD-bd_PCMH"/>
</dbReference>
<sequence length="902" mass="101334">KSVDMVNWSGTQGVTARQLFLPENEDQLQRLLRWASEAKQKIRPVGMNLSPNGLALQEAGMLSMTELDQIKGIDKQKGTITVQAGARVSQILEELQKQGLTLENFSSITEQQIAGWTQVSAHGTGARIPPVDEMILSMTVVSPSKGVMKVSEGDALFPWMRVGLGALAVVQEMTLKVIPRYVLHERTFCCSYEELEKNHKQLLQSYRHVRYMWVPYTDTIVVVVSDVAKEGAKAVPALPEEQRVAPLKKLLKDMDPDCGDVEGKSFAELREKLLMLDPLNPKHVAKVNGAEAEFWRLSTGERIADSTQILGFECGGVQWVLENCFPCGTIDEPNLKDIRYVKEMKEIIEREQIAAASPIEQRWTSRSRSPMSPAYSTQENALFSWVGVIMYITSEEQAPAIKEKFRAYAMRHADLTFKYDGFFHWSKIDLNFHAGERRKILKEQFARKFNVQEFGRLKAELDPNNVLGNAITAMLDMLRWFASAQIRNVAVLAGNIATASPISDMNPVLMALDASLILASAGQAPREVPMKEFFKSYRVVDMQAAEVICAIKVPSAGDFEFVRSFKQLELLCSRGCLAPEDQVDQVDQDLCKICAVSREWRGYADAEASWQTVAKVVTLRPLPVSLEGAAEASQDSTGSAKCQLLQRYRPAFKVRRQVLQLLRRIAGFWQLWSPAVSLALRQRQRLNEAKLHRLEQRLEAPLPEDFAEFLRWCDGFEVEAFWFAEAQPGALAFRVARLLCAEEMLQKAQSIASTGWIPIASSREGALTCLRVQETESAAAFGELWCGSAPRGDFDLTNLTRQSTSFIEYLKDYVGLLESIPQQYAQEQLLTPGSLSQVLPQLFACNRIYCDERSSCVTTGLGKGKGNLWQRLDRSQPLRIIFPRFGKQGKRSGRSFGSFWLQ</sequence>
<name>A0A9P1BR64_9DINO</name>
<dbReference type="SUPFAM" id="SSF56176">
    <property type="entry name" value="FAD-binding/transporter-associated domain-like"/>
    <property type="match status" value="2"/>
</dbReference>
<dbReference type="PANTHER" id="PTHR43762">
    <property type="entry name" value="L-GULONOLACTONE OXIDASE"/>
    <property type="match status" value="1"/>
</dbReference>
<dbReference type="PROSITE" id="PS51387">
    <property type="entry name" value="FAD_PCMH"/>
    <property type="match status" value="2"/>
</dbReference>
<dbReference type="InterPro" id="IPR006094">
    <property type="entry name" value="Oxid_FAD_bind_N"/>
</dbReference>
<dbReference type="GO" id="GO:0016633">
    <property type="term" value="F:galactonolactone dehydrogenase activity"/>
    <property type="evidence" value="ECO:0007669"/>
    <property type="project" value="InterPro"/>
</dbReference>
<feature type="domain" description="FAD-binding PCMH-type" evidence="1">
    <location>
        <begin position="12"/>
        <end position="180"/>
    </location>
</feature>
<dbReference type="AlphaFoldDB" id="A0A9P1BR64"/>
<dbReference type="Gene3D" id="3.30.465.10">
    <property type="match status" value="2"/>
</dbReference>